<evidence type="ECO:0000313" key="1">
    <source>
        <dbReference type="EMBL" id="DAD80365.1"/>
    </source>
</evidence>
<sequence length="83" mass="10012">MSIDWNNPDEVRKYRAQKSREYRARVKARAAAGDEYAQELQEKQRKRLPYNNCKTYIKNKATLKQLNELRGLILEREKKLKEK</sequence>
<organism evidence="1">
    <name type="scientific">Siphoviridae sp. ctX581</name>
    <dbReference type="NCBI Taxonomy" id="2826365"/>
    <lineage>
        <taxon>Viruses</taxon>
        <taxon>Duplodnaviria</taxon>
        <taxon>Heunggongvirae</taxon>
        <taxon>Uroviricota</taxon>
        <taxon>Caudoviricetes</taxon>
    </lineage>
</organism>
<name>A0A8S5MDG9_9CAUD</name>
<proteinExistence type="predicted"/>
<accession>A0A8S5MDG9</accession>
<reference evidence="1" key="1">
    <citation type="journal article" date="2021" name="Proc. Natl. Acad. Sci. U.S.A.">
        <title>A Catalog of Tens of Thousands of Viruses from Human Metagenomes Reveals Hidden Associations with Chronic Diseases.</title>
        <authorList>
            <person name="Tisza M.J."/>
            <person name="Buck C.B."/>
        </authorList>
    </citation>
    <scope>NUCLEOTIDE SEQUENCE</scope>
    <source>
        <strain evidence="1">CtX581</strain>
    </source>
</reference>
<dbReference type="EMBL" id="BK014883">
    <property type="protein sequence ID" value="DAD80365.1"/>
    <property type="molecule type" value="Genomic_DNA"/>
</dbReference>
<protein>
    <submittedName>
        <fullName evidence="1">Uncharacterized protein</fullName>
    </submittedName>
</protein>